<dbReference type="Proteomes" id="UP001586593">
    <property type="component" value="Unassembled WGS sequence"/>
</dbReference>
<organism evidence="2 3">
    <name type="scientific">Phialemonium thermophilum</name>
    <dbReference type="NCBI Taxonomy" id="223376"/>
    <lineage>
        <taxon>Eukaryota</taxon>
        <taxon>Fungi</taxon>
        <taxon>Dikarya</taxon>
        <taxon>Ascomycota</taxon>
        <taxon>Pezizomycotina</taxon>
        <taxon>Sordariomycetes</taxon>
        <taxon>Sordariomycetidae</taxon>
        <taxon>Cephalothecales</taxon>
        <taxon>Cephalothecaceae</taxon>
        <taxon>Phialemonium</taxon>
    </lineage>
</organism>
<comment type="caution">
    <text evidence="2">The sequence shown here is derived from an EMBL/GenBank/DDBJ whole genome shotgun (WGS) entry which is preliminary data.</text>
</comment>
<reference evidence="2 3" key="1">
    <citation type="journal article" date="2024" name="Commun. Biol.">
        <title>Comparative genomic analysis of thermophilic fungi reveals convergent evolutionary adaptations and gene losses.</title>
        <authorList>
            <person name="Steindorff A.S."/>
            <person name="Aguilar-Pontes M.V."/>
            <person name="Robinson A.J."/>
            <person name="Andreopoulos B."/>
            <person name="LaButti K."/>
            <person name="Kuo A."/>
            <person name="Mondo S."/>
            <person name="Riley R."/>
            <person name="Otillar R."/>
            <person name="Haridas S."/>
            <person name="Lipzen A."/>
            <person name="Grimwood J."/>
            <person name="Schmutz J."/>
            <person name="Clum A."/>
            <person name="Reid I.D."/>
            <person name="Moisan M.C."/>
            <person name="Butler G."/>
            <person name="Nguyen T.T.M."/>
            <person name="Dewar K."/>
            <person name="Conant G."/>
            <person name="Drula E."/>
            <person name="Henrissat B."/>
            <person name="Hansel C."/>
            <person name="Singer S."/>
            <person name="Hutchinson M.I."/>
            <person name="de Vries R.P."/>
            <person name="Natvig D.O."/>
            <person name="Powell A.J."/>
            <person name="Tsang A."/>
            <person name="Grigoriev I.V."/>
        </authorList>
    </citation>
    <scope>NUCLEOTIDE SEQUENCE [LARGE SCALE GENOMIC DNA]</scope>
    <source>
        <strain evidence="2 3">ATCC 24622</strain>
    </source>
</reference>
<protein>
    <submittedName>
        <fullName evidence="2">Uncharacterized protein</fullName>
    </submittedName>
</protein>
<evidence type="ECO:0000313" key="2">
    <source>
        <dbReference type="EMBL" id="KAL1835602.1"/>
    </source>
</evidence>
<dbReference type="EMBL" id="JAZHXJ010003070">
    <property type="protein sequence ID" value="KAL1835602.1"/>
    <property type="molecule type" value="Genomic_DNA"/>
</dbReference>
<keyword evidence="3" id="KW-1185">Reference proteome</keyword>
<name>A0ABR3V1G2_9PEZI</name>
<feature type="region of interest" description="Disordered" evidence="1">
    <location>
        <begin position="1"/>
        <end position="126"/>
    </location>
</feature>
<gene>
    <name evidence="2" type="ORF">VTK73DRAFT_5511</name>
</gene>
<accession>A0ABR3V1G2</accession>
<proteinExistence type="predicted"/>
<feature type="compositionally biased region" description="Basic and acidic residues" evidence="1">
    <location>
        <begin position="83"/>
        <end position="126"/>
    </location>
</feature>
<sequence length="126" mass="13915">MCMCESHASAGMRRNGDGGEGAAGSSRCWASPMTVHPDRRRRDGWESTISESRDPLQRTGAAGKASQRASERVGVGAFAARGHTTEAERRWSRNREARQKADDEGEGQHVRGQRRRDDAPMHERIG</sequence>
<evidence type="ECO:0000256" key="1">
    <source>
        <dbReference type="SAM" id="MobiDB-lite"/>
    </source>
</evidence>
<feature type="compositionally biased region" description="Basic and acidic residues" evidence="1">
    <location>
        <begin position="36"/>
        <end position="56"/>
    </location>
</feature>
<evidence type="ECO:0000313" key="3">
    <source>
        <dbReference type="Proteomes" id="UP001586593"/>
    </source>
</evidence>